<feature type="binding site" evidence="9">
    <location>
        <begin position="128"/>
        <end position="130"/>
    </location>
    <ligand>
        <name>2-[(2R,5Z)-2-carboxy-4-methylthiazol-5(2H)-ylidene]ethyl phosphate</name>
        <dbReference type="ChEBI" id="CHEBI:62899"/>
    </ligand>
</feature>
<dbReference type="SUPFAM" id="SSF51391">
    <property type="entry name" value="Thiamin phosphate synthase"/>
    <property type="match status" value="1"/>
</dbReference>
<evidence type="ECO:0000256" key="10">
    <source>
        <dbReference type="RuleBase" id="RU003826"/>
    </source>
</evidence>
<evidence type="ECO:0000313" key="14">
    <source>
        <dbReference type="Proteomes" id="UP001206983"/>
    </source>
</evidence>
<dbReference type="InterPro" id="IPR036206">
    <property type="entry name" value="ThiamineP_synth_sf"/>
</dbReference>
<dbReference type="GO" id="GO:0005737">
    <property type="term" value="C:cytoplasm"/>
    <property type="evidence" value="ECO:0007669"/>
    <property type="project" value="TreeGrafter"/>
</dbReference>
<dbReference type="GO" id="GO:0000287">
    <property type="term" value="F:magnesium ion binding"/>
    <property type="evidence" value="ECO:0007669"/>
    <property type="project" value="UniProtKB-UniRule"/>
</dbReference>
<dbReference type="InterPro" id="IPR034291">
    <property type="entry name" value="TMP_synthase"/>
</dbReference>
<dbReference type="GO" id="GO:0009228">
    <property type="term" value="P:thiamine biosynthetic process"/>
    <property type="evidence" value="ECO:0007669"/>
    <property type="project" value="UniProtKB-KW"/>
</dbReference>
<comment type="function">
    <text evidence="9">Condenses 4-methyl-5-(beta-hydroxyethyl)thiazole monophosphate (THZ-P) and 2-methyl-4-amino-5-hydroxymethyl pyrimidine pyrophosphate (HMP-PP) to form thiamine monophosphate (TMP).</text>
</comment>
<dbReference type="InterPro" id="IPR013785">
    <property type="entry name" value="Aldolase_TIM"/>
</dbReference>
<feature type="binding site" evidence="9">
    <location>
        <position position="102"/>
    </location>
    <ligand>
        <name>4-amino-2-methyl-5-(diphosphooxymethyl)pyrimidine</name>
        <dbReference type="ChEBI" id="CHEBI:57841"/>
    </ligand>
</feature>
<feature type="binding site" evidence="9">
    <location>
        <position position="131"/>
    </location>
    <ligand>
        <name>4-amino-2-methyl-5-(diphosphooxymethyl)pyrimidine</name>
        <dbReference type="ChEBI" id="CHEBI:57841"/>
    </ligand>
</feature>
<dbReference type="InterPro" id="IPR022998">
    <property type="entry name" value="ThiamineP_synth_TenI"/>
</dbReference>
<organism evidence="13 14">
    <name type="scientific">Methanolobus chelungpuianus</name>
    <dbReference type="NCBI Taxonomy" id="502115"/>
    <lineage>
        <taxon>Archaea</taxon>
        <taxon>Methanobacteriati</taxon>
        <taxon>Methanobacteriota</taxon>
        <taxon>Stenosarchaea group</taxon>
        <taxon>Methanomicrobia</taxon>
        <taxon>Methanosarcinales</taxon>
        <taxon>Methanosarcinaceae</taxon>
        <taxon>Methanolobus</taxon>
    </lineage>
</organism>
<dbReference type="RefSeq" id="WP_256621860.1">
    <property type="nucleotide sequence ID" value="NZ_JTEO01000002.1"/>
</dbReference>
<keyword evidence="3 9" id="KW-0479">Metal-binding</keyword>
<dbReference type="EMBL" id="JTEO01000002">
    <property type="protein sequence ID" value="MCQ6962103.1"/>
    <property type="molecule type" value="Genomic_DNA"/>
</dbReference>
<feature type="binding site" evidence="9">
    <location>
        <position position="83"/>
    </location>
    <ligand>
        <name>Mg(2+)</name>
        <dbReference type="ChEBI" id="CHEBI:18420"/>
    </ligand>
</feature>
<dbReference type="NCBIfam" id="TIGR00693">
    <property type="entry name" value="thiE"/>
    <property type="match status" value="1"/>
</dbReference>
<dbReference type="FunFam" id="3.20.20.70:FF:000096">
    <property type="entry name" value="Thiamine-phosphate synthase"/>
    <property type="match status" value="1"/>
</dbReference>
<evidence type="ECO:0000313" key="13">
    <source>
        <dbReference type="EMBL" id="MCQ6962103.1"/>
    </source>
</evidence>
<keyword evidence="5 9" id="KW-0784">Thiamine biosynthesis</keyword>
<sequence>MKGFYFITDANLSLAGNRSDVRAAVKAGASIVQYRRKDGTTASLYKEAMELKSLCGNARFIVNDRVDVALATDADGVHIGRDDLPVKIVRHLLGPDKIIGVTVRNLEEAVQAEEEGADYLGVGPVYHTSTKKDAGPPSGIQLIREVRNACTLPVIAIGGITPENAGEVIKAGADMICAVSATVAEPDVEKAVSYFQRLFT</sequence>
<reference evidence="13 14" key="1">
    <citation type="journal article" date="2011" name="Appl. Environ. Microbiol.">
        <title>Methanogenic archaea isolated from Taiwan's Chelungpu fault.</title>
        <authorList>
            <person name="Wu S.Y."/>
            <person name="Lai M.C."/>
        </authorList>
    </citation>
    <scope>NUCLEOTIDE SEQUENCE [LARGE SCALE GENOMIC DNA]</scope>
    <source>
        <strain evidence="13 14">St545Mb</strain>
    </source>
</reference>
<feature type="binding site" evidence="9">
    <location>
        <position position="63"/>
    </location>
    <ligand>
        <name>4-amino-2-methyl-5-(diphosphooxymethyl)pyrimidine</name>
        <dbReference type="ChEBI" id="CHEBI:57841"/>
    </ligand>
</feature>
<comment type="cofactor">
    <cofactor evidence="9">
        <name>Mg(2+)</name>
        <dbReference type="ChEBI" id="CHEBI:18420"/>
    </cofactor>
    <text evidence="9">Binds 1 Mg(2+) ion per subunit.</text>
</comment>
<protein>
    <recommendedName>
        <fullName evidence="9">Thiamine-phosphate synthase</fullName>
        <shortName evidence="9">TP synthase</shortName>
        <shortName evidence="9">TPS</shortName>
        <ecNumber evidence="9">2.5.1.3</ecNumber>
    </recommendedName>
    <alternativeName>
        <fullName evidence="9">Thiamine-phosphate pyrophosphorylase</fullName>
        <shortName evidence="9">TMP pyrophosphorylase</shortName>
        <shortName evidence="9">TMP-PPase</shortName>
    </alternativeName>
</protein>
<dbReference type="Pfam" id="PF02581">
    <property type="entry name" value="TMP-TENI"/>
    <property type="match status" value="1"/>
</dbReference>
<feature type="binding site" evidence="9">
    <location>
        <position position="159"/>
    </location>
    <ligand>
        <name>2-[(2R,5Z)-2-carboxy-4-methylthiazol-5(2H)-ylidene]ethyl phosphate</name>
        <dbReference type="ChEBI" id="CHEBI:62899"/>
    </ligand>
</feature>
<evidence type="ECO:0000256" key="7">
    <source>
        <dbReference type="ARBA" id="ARBA00047851"/>
    </source>
</evidence>
<evidence type="ECO:0000259" key="12">
    <source>
        <dbReference type="Pfam" id="PF02581"/>
    </source>
</evidence>
<dbReference type="HAMAP" id="MF_00097">
    <property type="entry name" value="TMP_synthase"/>
    <property type="match status" value="1"/>
</dbReference>
<dbReference type="GO" id="GO:0004789">
    <property type="term" value="F:thiamine-phosphate diphosphorylase activity"/>
    <property type="evidence" value="ECO:0007669"/>
    <property type="project" value="UniProtKB-UniRule"/>
</dbReference>
<evidence type="ECO:0000256" key="4">
    <source>
        <dbReference type="ARBA" id="ARBA00022842"/>
    </source>
</evidence>
<name>A0AAE3H9I2_9EURY</name>
<keyword evidence="4 9" id="KW-0460">Magnesium</keyword>
<evidence type="ECO:0000256" key="5">
    <source>
        <dbReference type="ARBA" id="ARBA00022977"/>
    </source>
</evidence>
<feature type="binding site" evidence="9">
    <location>
        <position position="64"/>
    </location>
    <ligand>
        <name>Mg(2+)</name>
        <dbReference type="ChEBI" id="CHEBI:18420"/>
    </ligand>
</feature>
<dbReference type="PANTHER" id="PTHR20857">
    <property type="entry name" value="THIAMINE-PHOSPHATE PYROPHOSPHORYLASE"/>
    <property type="match status" value="1"/>
</dbReference>
<evidence type="ECO:0000256" key="6">
    <source>
        <dbReference type="ARBA" id="ARBA00047334"/>
    </source>
</evidence>
<dbReference type="GO" id="GO:0009229">
    <property type="term" value="P:thiamine diphosphate biosynthetic process"/>
    <property type="evidence" value="ECO:0007669"/>
    <property type="project" value="UniProtKB-UniRule"/>
</dbReference>
<comment type="catalytic activity">
    <reaction evidence="6 9 10">
        <text>4-methyl-5-(2-phosphooxyethyl)-thiazole + 4-amino-2-methyl-5-(diphosphooxymethyl)pyrimidine + H(+) = thiamine phosphate + diphosphate</text>
        <dbReference type="Rhea" id="RHEA:22328"/>
        <dbReference type="ChEBI" id="CHEBI:15378"/>
        <dbReference type="ChEBI" id="CHEBI:33019"/>
        <dbReference type="ChEBI" id="CHEBI:37575"/>
        <dbReference type="ChEBI" id="CHEBI:57841"/>
        <dbReference type="ChEBI" id="CHEBI:58296"/>
        <dbReference type="EC" id="2.5.1.3"/>
    </reaction>
</comment>
<evidence type="ECO:0000256" key="11">
    <source>
        <dbReference type="RuleBase" id="RU004253"/>
    </source>
</evidence>
<dbReference type="CDD" id="cd00564">
    <property type="entry name" value="TMP_TenI"/>
    <property type="match status" value="1"/>
</dbReference>
<feature type="binding site" evidence="9">
    <location>
        <begin position="33"/>
        <end position="37"/>
    </location>
    <ligand>
        <name>4-amino-2-methyl-5-(diphosphooxymethyl)pyrimidine</name>
        <dbReference type="ChEBI" id="CHEBI:57841"/>
    </ligand>
</feature>
<gene>
    <name evidence="9" type="primary">thiE</name>
    <name evidence="13" type="ORF">PV02_02845</name>
</gene>
<dbReference type="EC" id="2.5.1.3" evidence="9"/>
<keyword evidence="2 9" id="KW-0808">Transferase</keyword>
<dbReference type="AlphaFoldDB" id="A0AAE3H9I2"/>
<evidence type="ECO:0000256" key="8">
    <source>
        <dbReference type="ARBA" id="ARBA00047883"/>
    </source>
</evidence>
<comment type="caution">
    <text evidence="13">The sequence shown here is derived from an EMBL/GenBank/DDBJ whole genome shotgun (WGS) entry which is preliminary data.</text>
</comment>
<dbReference type="Gene3D" id="3.20.20.70">
    <property type="entry name" value="Aldolase class I"/>
    <property type="match status" value="1"/>
</dbReference>
<comment type="catalytic activity">
    <reaction evidence="8 9 10">
        <text>2-[(2R,5Z)-2-carboxy-4-methylthiazol-5(2H)-ylidene]ethyl phosphate + 4-amino-2-methyl-5-(diphosphooxymethyl)pyrimidine + 2 H(+) = thiamine phosphate + CO2 + diphosphate</text>
        <dbReference type="Rhea" id="RHEA:47844"/>
        <dbReference type="ChEBI" id="CHEBI:15378"/>
        <dbReference type="ChEBI" id="CHEBI:16526"/>
        <dbReference type="ChEBI" id="CHEBI:33019"/>
        <dbReference type="ChEBI" id="CHEBI:37575"/>
        <dbReference type="ChEBI" id="CHEBI:57841"/>
        <dbReference type="ChEBI" id="CHEBI:62899"/>
        <dbReference type="EC" id="2.5.1.3"/>
    </reaction>
</comment>
<feature type="domain" description="Thiamine phosphate synthase/TenI" evidence="12">
    <location>
        <begin position="4"/>
        <end position="181"/>
    </location>
</feature>
<dbReference type="Proteomes" id="UP001206983">
    <property type="component" value="Unassembled WGS sequence"/>
</dbReference>
<feature type="binding site" evidence="9">
    <location>
        <begin position="179"/>
        <end position="180"/>
    </location>
    <ligand>
        <name>2-[(2R,5Z)-2-carboxy-4-methylthiazol-5(2H)-ylidene]ethyl phosphate</name>
        <dbReference type="ChEBI" id="CHEBI:62899"/>
    </ligand>
</feature>
<comment type="similarity">
    <text evidence="9 10">Belongs to the thiamine-phosphate synthase family.</text>
</comment>
<evidence type="ECO:0000256" key="2">
    <source>
        <dbReference type="ARBA" id="ARBA00022679"/>
    </source>
</evidence>
<comment type="pathway">
    <text evidence="1 9 11">Cofactor biosynthesis; thiamine diphosphate biosynthesis; thiamine phosphate from 4-amino-2-methyl-5-diphosphomethylpyrimidine and 4-methyl-5-(2-phosphoethyl)-thiazole: step 1/1.</text>
</comment>
<comment type="catalytic activity">
    <reaction evidence="7 9 10">
        <text>2-(2-carboxy-4-methylthiazol-5-yl)ethyl phosphate + 4-amino-2-methyl-5-(diphosphooxymethyl)pyrimidine + 2 H(+) = thiamine phosphate + CO2 + diphosphate</text>
        <dbReference type="Rhea" id="RHEA:47848"/>
        <dbReference type="ChEBI" id="CHEBI:15378"/>
        <dbReference type="ChEBI" id="CHEBI:16526"/>
        <dbReference type="ChEBI" id="CHEBI:33019"/>
        <dbReference type="ChEBI" id="CHEBI:37575"/>
        <dbReference type="ChEBI" id="CHEBI:57841"/>
        <dbReference type="ChEBI" id="CHEBI:62890"/>
        <dbReference type="EC" id="2.5.1.3"/>
    </reaction>
</comment>
<keyword evidence="14" id="KW-1185">Reference proteome</keyword>
<evidence type="ECO:0000256" key="1">
    <source>
        <dbReference type="ARBA" id="ARBA00005165"/>
    </source>
</evidence>
<dbReference type="PANTHER" id="PTHR20857:SF23">
    <property type="entry name" value="THIAMINE BIOSYNTHETIC BIFUNCTIONAL ENZYME"/>
    <property type="match status" value="1"/>
</dbReference>
<evidence type="ECO:0000256" key="9">
    <source>
        <dbReference type="HAMAP-Rule" id="MF_00097"/>
    </source>
</evidence>
<accession>A0AAE3H9I2</accession>
<proteinExistence type="inferred from homology"/>
<evidence type="ECO:0000256" key="3">
    <source>
        <dbReference type="ARBA" id="ARBA00022723"/>
    </source>
</evidence>